<evidence type="ECO:0000259" key="5">
    <source>
        <dbReference type="PROSITE" id="PS50893"/>
    </source>
</evidence>
<dbReference type="SMART" id="SM00382">
    <property type="entry name" value="AAA"/>
    <property type="match status" value="1"/>
</dbReference>
<dbReference type="InterPro" id="IPR017871">
    <property type="entry name" value="ABC_transporter-like_CS"/>
</dbReference>
<dbReference type="EMBL" id="CP002131">
    <property type="protein sequence ID" value="ADL07042.1"/>
    <property type="molecule type" value="Genomic_DNA"/>
</dbReference>
<dbReference type="SUPFAM" id="SSF52540">
    <property type="entry name" value="P-loop containing nucleoside triphosphate hydrolases"/>
    <property type="match status" value="1"/>
</dbReference>
<keyword evidence="4" id="KW-0067">ATP-binding</keyword>
<dbReference type="AlphaFoldDB" id="D9S0B4"/>
<dbReference type="CDD" id="cd03230">
    <property type="entry name" value="ABC_DR_subfamily_A"/>
    <property type="match status" value="1"/>
</dbReference>
<dbReference type="RefSeq" id="WP_013275093.1">
    <property type="nucleotide sequence ID" value="NC_014377.1"/>
</dbReference>
<evidence type="ECO:0000256" key="1">
    <source>
        <dbReference type="ARBA" id="ARBA00005417"/>
    </source>
</evidence>
<dbReference type="GO" id="GO:0016887">
    <property type="term" value="F:ATP hydrolysis activity"/>
    <property type="evidence" value="ECO:0007669"/>
    <property type="project" value="InterPro"/>
</dbReference>
<dbReference type="HOGENOM" id="CLU_000604_1_2_9"/>
<comment type="similarity">
    <text evidence="1">Belongs to the ABC transporter superfamily.</text>
</comment>
<accession>D9S0B4</accession>
<dbReference type="KEGG" id="toc:Toce_0256"/>
<dbReference type="Pfam" id="PF00005">
    <property type="entry name" value="ABC_tran"/>
    <property type="match status" value="1"/>
</dbReference>
<name>D9S0B4_THEOJ</name>
<organism evidence="6 7">
    <name type="scientific">Thermosediminibacter oceani (strain ATCC BAA-1034 / DSM 16646 / JW/IW-1228P)</name>
    <dbReference type="NCBI Taxonomy" id="555079"/>
    <lineage>
        <taxon>Bacteria</taxon>
        <taxon>Bacillati</taxon>
        <taxon>Bacillota</taxon>
        <taxon>Clostridia</taxon>
        <taxon>Thermosediminibacterales</taxon>
        <taxon>Thermosediminibacteraceae</taxon>
        <taxon>Thermosediminibacter</taxon>
    </lineage>
</organism>
<dbReference type="PANTHER" id="PTHR42711:SF5">
    <property type="entry name" value="ABC TRANSPORTER ATP-BINDING PROTEIN NATA"/>
    <property type="match status" value="1"/>
</dbReference>
<evidence type="ECO:0000313" key="7">
    <source>
        <dbReference type="Proteomes" id="UP000000272"/>
    </source>
</evidence>
<dbReference type="PANTHER" id="PTHR42711">
    <property type="entry name" value="ABC TRANSPORTER ATP-BINDING PROTEIN"/>
    <property type="match status" value="1"/>
</dbReference>
<dbReference type="InterPro" id="IPR003593">
    <property type="entry name" value="AAA+_ATPase"/>
</dbReference>
<dbReference type="Gene3D" id="3.40.50.300">
    <property type="entry name" value="P-loop containing nucleotide triphosphate hydrolases"/>
    <property type="match status" value="1"/>
</dbReference>
<sequence length="323" mass="35981">MLKVCNIKKTYKKPPVTALAGVSLEVMEGEVVGLLGPNGSGKTTLIKIINGIILQDSGEIYIGGRPVKNSREFANFLGSVFDTERSLSWGLTVRQNLMYFAHLKGAASGEVKAKFEYLGEIFDLKELWDRRVATLSHGQRQRAAIATALAHDPKILILDEPTNGLDVENTIHLSGIIRSLLEKKLSILISSHNLGFIEEVADRVYLMKQGRVVGNVRLEEPEKQEEMRYYHIYLSYDATHEDARKLELAGFRVIDISGAMLKVEVPQSVPASRILEVMSEIGLIVRSVLPVKRNLMELYRRVVLQNLPPGEVDVNESASRCDG</sequence>
<evidence type="ECO:0000256" key="3">
    <source>
        <dbReference type="ARBA" id="ARBA00022741"/>
    </source>
</evidence>
<dbReference type="InterPro" id="IPR050763">
    <property type="entry name" value="ABC_transporter_ATP-binding"/>
</dbReference>
<evidence type="ECO:0000256" key="4">
    <source>
        <dbReference type="ARBA" id="ARBA00022840"/>
    </source>
</evidence>
<evidence type="ECO:0000256" key="2">
    <source>
        <dbReference type="ARBA" id="ARBA00022448"/>
    </source>
</evidence>
<dbReference type="InterPro" id="IPR027417">
    <property type="entry name" value="P-loop_NTPase"/>
</dbReference>
<dbReference type="PROSITE" id="PS50893">
    <property type="entry name" value="ABC_TRANSPORTER_2"/>
    <property type="match status" value="1"/>
</dbReference>
<evidence type="ECO:0000313" key="6">
    <source>
        <dbReference type="EMBL" id="ADL07042.1"/>
    </source>
</evidence>
<dbReference type="Proteomes" id="UP000000272">
    <property type="component" value="Chromosome"/>
</dbReference>
<keyword evidence="3" id="KW-0547">Nucleotide-binding</keyword>
<dbReference type="eggNOG" id="COG1131">
    <property type="taxonomic scope" value="Bacteria"/>
</dbReference>
<feature type="domain" description="ABC transporter" evidence="5">
    <location>
        <begin position="2"/>
        <end position="234"/>
    </location>
</feature>
<proteinExistence type="inferred from homology"/>
<gene>
    <name evidence="6" type="ordered locus">Toce_0256</name>
</gene>
<keyword evidence="7" id="KW-1185">Reference proteome</keyword>
<dbReference type="STRING" id="555079.Toce_0256"/>
<dbReference type="GO" id="GO:0005524">
    <property type="term" value="F:ATP binding"/>
    <property type="evidence" value="ECO:0007669"/>
    <property type="project" value="UniProtKB-KW"/>
</dbReference>
<reference evidence="6 7" key="1">
    <citation type="journal article" date="2010" name="Stand. Genomic Sci.">
        <title>Complete genome sequence of Thermosediminibacter oceani type strain (JW/IW-1228P).</title>
        <authorList>
            <person name="Pitluck S."/>
            <person name="Yasawong M."/>
            <person name="Munk C."/>
            <person name="Nolan M."/>
            <person name="Lapidus A."/>
            <person name="Lucas S."/>
            <person name="Glavina Del Rio T."/>
            <person name="Tice H."/>
            <person name="Cheng J.F."/>
            <person name="Bruce D."/>
            <person name="Detter C."/>
            <person name="Tapia R."/>
            <person name="Han C."/>
            <person name="Goodwin L."/>
            <person name="Liolios K."/>
            <person name="Ivanova N."/>
            <person name="Mavromatis K."/>
            <person name="Mikhailova N."/>
            <person name="Pati A."/>
            <person name="Chen A."/>
            <person name="Palaniappan K."/>
            <person name="Land M."/>
            <person name="Hauser L."/>
            <person name="Chang Y.J."/>
            <person name="Jeffries C.D."/>
            <person name="Rohde M."/>
            <person name="Spring S."/>
            <person name="Sikorski J."/>
            <person name="Goker M."/>
            <person name="Woyke T."/>
            <person name="Bristow J."/>
            <person name="Eisen J.A."/>
            <person name="Markowitz V."/>
            <person name="Hugenholtz P."/>
            <person name="Kyrpides N.C."/>
            <person name="Klenk H.P."/>
        </authorList>
    </citation>
    <scope>NUCLEOTIDE SEQUENCE [LARGE SCALE GENOMIC DNA]</scope>
    <source>
        <strain evidence="7">ATCC BAA-1034 / DSM 16646 / JW/IW-1228P</strain>
    </source>
</reference>
<keyword evidence="2" id="KW-0813">Transport</keyword>
<dbReference type="InterPro" id="IPR003439">
    <property type="entry name" value="ABC_transporter-like_ATP-bd"/>
</dbReference>
<dbReference type="PROSITE" id="PS00211">
    <property type="entry name" value="ABC_TRANSPORTER_1"/>
    <property type="match status" value="1"/>
</dbReference>
<protein>
    <submittedName>
        <fullName evidence="6">ABC transporter related protein</fullName>
    </submittedName>
</protein>
<dbReference type="OrthoDB" id="9804819at2"/>